<accession>A0AC61RYM4</accession>
<keyword evidence="2" id="KW-1185">Reference proteome</keyword>
<protein>
    <submittedName>
        <fullName evidence="1">Uncharacterized protein</fullName>
    </submittedName>
</protein>
<sequence>MPTGREIEVLIAQNVEPLKYLRYIQGFFFYQEDGKKYTAKLKGALAKANAAQGIPEMIEKVAWK</sequence>
<organism evidence="1 2">
    <name type="scientific">Petralouisia muris</name>
    <dbReference type="NCBI Taxonomy" id="3032872"/>
    <lineage>
        <taxon>Bacteria</taxon>
        <taxon>Bacillati</taxon>
        <taxon>Bacillota</taxon>
        <taxon>Clostridia</taxon>
        <taxon>Lachnospirales</taxon>
        <taxon>Lachnospiraceae</taxon>
        <taxon>Petralouisia</taxon>
    </lineage>
</organism>
<name>A0AC61RYM4_9FIRM</name>
<dbReference type="Proteomes" id="UP000304953">
    <property type="component" value="Unassembled WGS sequence"/>
</dbReference>
<dbReference type="EMBL" id="SRYA01000012">
    <property type="protein sequence ID" value="TGY96914.1"/>
    <property type="molecule type" value="Genomic_DNA"/>
</dbReference>
<gene>
    <name evidence="1" type="ORF">E5329_07925</name>
</gene>
<comment type="caution">
    <text evidence="1">The sequence shown here is derived from an EMBL/GenBank/DDBJ whole genome shotgun (WGS) entry which is preliminary data.</text>
</comment>
<reference evidence="1" key="1">
    <citation type="submission" date="2019-04" db="EMBL/GenBank/DDBJ databases">
        <title>Microbes associate with the intestines of laboratory mice.</title>
        <authorList>
            <person name="Navarre W."/>
            <person name="Wong E."/>
            <person name="Huang K."/>
            <person name="Tropini C."/>
            <person name="Ng K."/>
            <person name="Yu B."/>
        </authorList>
    </citation>
    <scope>NUCLEOTIDE SEQUENCE</scope>
    <source>
        <strain evidence="1">NM01_1-7b</strain>
    </source>
</reference>
<proteinExistence type="predicted"/>
<evidence type="ECO:0000313" key="2">
    <source>
        <dbReference type="Proteomes" id="UP000304953"/>
    </source>
</evidence>
<evidence type="ECO:0000313" key="1">
    <source>
        <dbReference type="EMBL" id="TGY96914.1"/>
    </source>
</evidence>